<proteinExistence type="predicted"/>
<gene>
    <name evidence="1" type="ORF">Arno162_88</name>
</gene>
<dbReference type="EMBL" id="MK290737">
    <property type="protein sequence ID" value="AZV02128.1"/>
    <property type="molecule type" value="Genomic_DNA"/>
</dbReference>
<evidence type="ECO:0000313" key="2">
    <source>
        <dbReference type="Proteomes" id="UP000430872"/>
    </source>
</evidence>
<protein>
    <submittedName>
        <fullName evidence="1">Uncharacterized protein</fullName>
    </submittedName>
</protein>
<keyword evidence="2" id="KW-1185">Reference proteome</keyword>
<reference evidence="1 2" key="1">
    <citation type="submission" date="2018-12" db="EMBL/GenBank/DDBJ databases">
        <authorList>
            <person name="Shneider M.M."/>
            <person name="Kabilov M.R."/>
            <person name="Miroshnikov K.A."/>
        </authorList>
    </citation>
    <scope>NUCLEOTIDE SEQUENCE [LARGE SCALE GENOMIC DNA]</scope>
</reference>
<name>A0A678ZJP6_9CAUD</name>
<dbReference type="Proteomes" id="UP000430872">
    <property type="component" value="Segment"/>
</dbReference>
<evidence type="ECO:0000313" key="1">
    <source>
        <dbReference type="EMBL" id="AZV02128.1"/>
    </source>
</evidence>
<organism evidence="1 2">
    <name type="scientific">Pectobacterium phage Arno162</name>
    <dbReference type="NCBI Taxonomy" id="2500577"/>
    <lineage>
        <taxon>Viruses</taxon>
        <taxon>Duplodnaviria</taxon>
        <taxon>Heunggongvirae</taxon>
        <taxon>Uroviricota</taxon>
        <taxon>Caudoviricetes</taxon>
        <taxon>Andersonviridae</taxon>
        <taxon>Andersonviridae incertae sedis</taxon>
        <taxon>Arnovirus</taxon>
        <taxon>Arnovirus arno162</taxon>
    </lineage>
</organism>
<sequence>MDASLNEAFFDEDPALSRIISVMGNERCKDSLTELLDMPFPIFFQLEMLLYHASLREEERMHNRIQSQTR</sequence>
<accession>A0A678ZJP6</accession>